<feature type="compositionally biased region" description="Low complexity" evidence="1">
    <location>
        <begin position="27"/>
        <end position="45"/>
    </location>
</feature>
<evidence type="ECO:0000313" key="4">
    <source>
        <dbReference type="Proteomes" id="UP000410049"/>
    </source>
</evidence>
<keyword evidence="2" id="KW-1133">Transmembrane helix</keyword>
<evidence type="ECO:0000256" key="1">
    <source>
        <dbReference type="SAM" id="MobiDB-lite"/>
    </source>
</evidence>
<evidence type="ECO:0000313" key="3">
    <source>
        <dbReference type="EMBL" id="KAA8827801.1"/>
    </source>
</evidence>
<comment type="caution">
    <text evidence="3">The sequence shown here is derived from an EMBL/GenBank/DDBJ whole genome shotgun (WGS) entry which is preliminary data.</text>
</comment>
<feature type="region of interest" description="Disordered" evidence="1">
    <location>
        <begin position="1"/>
        <end position="57"/>
    </location>
</feature>
<dbReference type="Proteomes" id="UP000410049">
    <property type="component" value="Unassembled WGS sequence"/>
</dbReference>
<sequence length="102" mass="11139">MGLFRNEDDYVSPFDDGLPSYIDPDNRAAANHNKSSSRSSFRRPNPVVARQNSKRPRRRRHGFIWVAIVCIIIVCIVAWGLAGPLPGNAPTGSDPSAGHGGR</sequence>
<keyword evidence="2" id="KW-0472">Membrane</keyword>
<keyword evidence="2" id="KW-0812">Transmembrane</keyword>
<dbReference type="EMBL" id="RZUH01000005">
    <property type="protein sequence ID" value="KAA8827801.1"/>
    <property type="molecule type" value="Genomic_DNA"/>
</dbReference>
<proteinExistence type="predicted"/>
<protein>
    <submittedName>
        <fullName evidence="3">Uncharacterized protein</fullName>
    </submittedName>
</protein>
<accession>A0A5M9ZJL2</accession>
<reference evidence="3 4" key="1">
    <citation type="journal article" date="2019" name="Syst. Appl. Microbiol.">
        <title>Characterization of Bifidobacterium species in feaces of the Egyptian fruit bat: Description of B. vespertilionis sp. nov. and B. rousetti sp. nov.</title>
        <authorList>
            <person name="Modesto M."/>
            <person name="Satti M."/>
            <person name="Watanabe K."/>
            <person name="Puglisi E."/>
            <person name="Morelli L."/>
            <person name="Huang C.-H."/>
            <person name="Liou J.-S."/>
            <person name="Miyashita M."/>
            <person name="Tamura T."/>
            <person name="Saito S."/>
            <person name="Mori K."/>
            <person name="Huang L."/>
            <person name="Sciavilla P."/>
            <person name="Sandri C."/>
            <person name="Spiezio C."/>
            <person name="Vitali F."/>
            <person name="Cavalieri D."/>
            <person name="Perpetuini G."/>
            <person name="Tofalo R."/>
            <person name="Bonetti A."/>
            <person name="Arita M."/>
            <person name="Mattarelli P."/>
        </authorList>
    </citation>
    <scope>NUCLEOTIDE SEQUENCE [LARGE SCALE GENOMIC DNA]</scope>
    <source>
        <strain evidence="3 4">RST17</strain>
    </source>
</reference>
<feature type="transmembrane region" description="Helical" evidence="2">
    <location>
        <begin position="62"/>
        <end position="82"/>
    </location>
</feature>
<organism evidence="3 4">
    <name type="scientific">Bifidobacterium myosotis</name>
    <dbReference type="NCBI Taxonomy" id="1630166"/>
    <lineage>
        <taxon>Bacteria</taxon>
        <taxon>Bacillati</taxon>
        <taxon>Actinomycetota</taxon>
        <taxon>Actinomycetes</taxon>
        <taxon>Bifidobacteriales</taxon>
        <taxon>Bifidobacteriaceae</taxon>
        <taxon>Bifidobacterium</taxon>
    </lineage>
</organism>
<gene>
    <name evidence="3" type="ORF">EMO91_08225</name>
</gene>
<dbReference type="RefSeq" id="WP_140494650.1">
    <property type="nucleotide sequence ID" value="NZ_RZUH01000005.1"/>
</dbReference>
<dbReference type="AlphaFoldDB" id="A0A5M9ZJL2"/>
<evidence type="ECO:0000256" key="2">
    <source>
        <dbReference type="SAM" id="Phobius"/>
    </source>
</evidence>
<name>A0A5M9ZJL2_9BIFI</name>